<dbReference type="HOGENOM" id="CLU_155038_0_0_11"/>
<evidence type="ECO:0008006" key="4">
    <source>
        <dbReference type="Google" id="ProtNLM"/>
    </source>
</evidence>
<accession>F6EIG8</accession>
<sequence length="113" mass="11773">MVLFGSFLPWVSTAIENVSGARGPGLWTFYVALLGLAGAVLPAALRRVAGVQAALMAVVCVVLPVWQLVHVLNLVGVGGWMPGPGLVFVFGGGVLAGVAAIRLLRPERDRVDQ</sequence>
<dbReference type="AlphaFoldDB" id="F6EIG8"/>
<evidence type="ECO:0000313" key="2">
    <source>
        <dbReference type="EMBL" id="AEF42460.1"/>
    </source>
</evidence>
<dbReference type="EMBL" id="CP002786">
    <property type="protein sequence ID" value="AEF42460.1"/>
    <property type="molecule type" value="Genomic_DNA"/>
</dbReference>
<name>F6EIG8_HOYSD</name>
<gene>
    <name evidence="2" type="ordered locus">AS9A_4026</name>
</gene>
<keyword evidence="1" id="KW-1133">Transmembrane helix</keyword>
<protein>
    <recommendedName>
        <fullName evidence="4">Integral membrane protein</fullName>
    </recommendedName>
</protein>
<feature type="transmembrane region" description="Helical" evidence="1">
    <location>
        <begin position="86"/>
        <end position="104"/>
    </location>
</feature>
<proteinExistence type="predicted"/>
<evidence type="ECO:0000256" key="1">
    <source>
        <dbReference type="SAM" id="Phobius"/>
    </source>
</evidence>
<evidence type="ECO:0000313" key="3">
    <source>
        <dbReference type="Proteomes" id="UP000009235"/>
    </source>
</evidence>
<keyword evidence="3" id="KW-1185">Reference proteome</keyword>
<keyword evidence="1" id="KW-0472">Membrane</keyword>
<feature type="transmembrane region" description="Helical" evidence="1">
    <location>
        <begin position="24"/>
        <end position="41"/>
    </location>
</feature>
<dbReference type="Proteomes" id="UP000009235">
    <property type="component" value="Chromosome"/>
</dbReference>
<dbReference type="KEGG" id="asd:AS9A_4026"/>
<keyword evidence="1" id="KW-0812">Transmembrane</keyword>
<feature type="transmembrane region" description="Helical" evidence="1">
    <location>
        <begin position="48"/>
        <end position="66"/>
    </location>
</feature>
<dbReference type="eggNOG" id="ENOG5032WJ1">
    <property type="taxonomic scope" value="Bacteria"/>
</dbReference>
<organism evidence="2 3">
    <name type="scientific">Hoyosella subflava (strain DSM 45089 / JCM 17490 / NBRC 109087 / DQS3-9A1)</name>
    <name type="common">Amycolicicoccus subflavus</name>
    <dbReference type="NCBI Taxonomy" id="443218"/>
    <lineage>
        <taxon>Bacteria</taxon>
        <taxon>Bacillati</taxon>
        <taxon>Actinomycetota</taxon>
        <taxon>Actinomycetes</taxon>
        <taxon>Mycobacteriales</taxon>
        <taxon>Hoyosellaceae</taxon>
        <taxon>Hoyosella</taxon>
    </lineage>
</organism>
<dbReference type="STRING" id="443218.AS9A_4026"/>
<reference evidence="2 3" key="1">
    <citation type="journal article" date="2011" name="J. Bacteriol.">
        <title>Complete genome sequence of Amycolicicoccus subflavus DQS3-9A1T, an actinomycete isolated from crude oil-polluted soil.</title>
        <authorList>
            <person name="Cai M."/>
            <person name="Chen W.M."/>
            <person name="Nie Y."/>
            <person name="Chi C.Q."/>
            <person name="Wang Y.N."/>
            <person name="Tang Y.Q."/>
            <person name="Li G.Y."/>
            <person name="Wu X.L."/>
        </authorList>
    </citation>
    <scope>NUCLEOTIDE SEQUENCE [LARGE SCALE GENOMIC DNA]</scope>
    <source>
        <strain evidence="3">DSM 45089 / DQS3-9A1</strain>
    </source>
</reference>